<feature type="transmembrane region" description="Helical" evidence="11">
    <location>
        <begin position="609"/>
        <end position="629"/>
    </location>
</feature>
<feature type="transmembrane region" description="Helical" evidence="11">
    <location>
        <begin position="113"/>
        <end position="132"/>
    </location>
</feature>
<feature type="region of interest" description="Disordered" evidence="10">
    <location>
        <begin position="263"/>
        <end position="285"/>
    </location>
</feature>
<evidence type="ECO:0000313" key="13">
    <source>
        <dbReference type="EMBL" id="EWM29698.1"/>
    </source>
</evidence>
<feature type="transmembrane region" description="Helical" evidence="11">
    <location>
        <begin position="1780"/>
        <end position="1806"/>
    </location>
</feature>
<dbReference type="InterPro" id="IPR026899">
    <property type="entry name" value="FKS1-like_dom1"/>
</dbReference>
<evidence type="ECO:0000256" key="1">
    <source>
        <dbReference type="ARBA" id="ARBA00004141"/>
    </source>
</evidence>
<feature type="transmembrane region" description="Helical" evidence="11">
    <location>
        <begin position="2044"/>
        <end position="2061"/>
    </location>
</feature>
<evidence type="ECO:0000313" key="14">
    <source>
        <dbReference type="Proteomes" id="UP000019335"/>
    </source>
</evidence>
<dbReference type="Pfam" id="PF02364">
    <property type="entry name" value="Glucan_synthase"/>
    <property type="match status" value="2"/>
</dbReference>
<dbReference type="EC" id="2.4.1.34" evidence="3"/>
<name>W7U1M2_9STRA</name>
<dbReference type="GO" id="GO:0000148">
    <property type="term" value="C:1,3-beta-D-glucan synthase complex"/>
    <property type="evidence" value="ECO:0007669"/>
    <property type="project" value="InterPro"/>
</dbReference>
<evidence type="ECO:0000256" key="6">
    <source>
        <dbReference type="ARBA" id="ARBA00022692"/>
    </source>
</evidence>
<comment type="similarity">
    <text evidence="2">Belongs to the glycosyltransferase 48 family.</text>
</comment>
<evidence type="ECO:0000256" key="11">
    <source>
        <dbReference type="SAM" id="Phobius"/>
    </source>
</evidence>
<evidence type="ECO:0000256" key="2">
    <source>
        <dbReference type="ARBA" id="ARBA00009040"/>
    </source>
</evidence>
<feature type="transmembrane region" description="Helical" evidence="11">
    <location>
        <begin position="2107"/>
        <end position="2127"/>
    </location>
</feature>
<organism evidence="13 14">
    <name type="scientific">Nannochloropsis gaditana</name>
    <dbReference type="NCBI Taxonomy" id="72520"/>
    <lineage>
        <taxon>Eukaryota</taxon>
        <taxon>Sar</taxon>
        <taxon>Stramenopiles</taxon>
        <taxon>Ochrophyta</taxon>
        <taxon>Eustigmatophyceae</taxon>
        <taxon>Eustigmatales</taxon>
        <taxon>Monodopsidaceae</taxon>
        <taxon>Nannochloropsis</taxon>
    </lineage>
</organism>
<evidence type="ECO:0000256" key="9">
    <source>
        <dbReference type="ARBA" id="ARBA00047777"/>
    </source>
</evidence>
<evidence type="ECO:0000259" key="12">
    <source>
        <dbReference type="SMART" id="SM01205"/>
    </source>
</evidence>
<comment type="caution">
    <text evidence="13">The sequence shown here is derived from an EMBL/GenBank/DDBJ whole genome shotgun (WGS) entry which is preliminary data.</text>
</comment>
<evidence type="ECO:0000256" key="10">
    <source>
        <dbReference type="SAM" id="MobiDB-lite"/>
    </source>
</evidence>
<feature type="transmembrane region" description="Helical" evidence="11">
    <location>
        <begin position="1827"/>
        <end position="1848"/>
    </location>
</feature>
<evidence type="ECO:0000256" key="8">
    <source>
        <dbReference type="ARBA" id="ARBA00023136"/>
    </source>
</evidence>
<evidence type="ECO:0000256" key="4">
    <source>
        <dbReference type="ARBA" id="ARBA00022676"/>
    </source>
</evidence>
<feature type="transmembrane region" description="Helical" evidence="11">
    <location>
        <begin position="44"/>
        <end position="62"/>
    </location>
</feature>
<feature type="transmembrane region" description="Helical" evidence="11">
    <location>
        <begin position="82"/>
        <end position="106"/>
    </location>
</feature>
<dbReference type="Proteomes" id="UP000019335">
    <property type="component" value="Chromosome 2"/>
</dbReference>
<feature type="domain" description="1,3-beta-glucan synthase component FKS1-like" evidence="12">
    <location>
        <begin position="452"/>
        <end position="554"/>
    </location>
</feature>
<evidence type="ECO:0000256" key="3">
    <source>
        <dbReference type="ARBA" id="ARBA00012589"/>
    </source>
</evidence>
<accession>W7U1M2</accession>
<dbReference type="GO" id="GO:0005886">
    <property type="term" value="C:plasma membrane"/>
    <property type="evidence" value="ECO:0007669"/>
    <property type="project" value="TreeGrafter"/>
</dbReference>
<evidence type="ECO:0000256" key="5">
    <source>
        <dbReference type="ARBA" id="ARBA00022679"/>
    </source>
</evidence>
<sequence length="2433" mass="273961">MDMSVKHIELATMGVADSKAVWTHVGQIALGVFIGVWGTKSREWAFAVMGGMLAYFWCVSWMEPNLFISDGSAAAAADIPQTALDVLSGIVILAGTATGAGLMLLWRSISIGVISGFLTLALLMLLVGGASFSGAAFTGPVVVLLACLAGVGALLLAYRGNRMSKQRMNVIVTSAFGSLVLACSYDPWGARNFLLGDLAAVSVLDWAAIGHCSLERGGCHPRVALGMWLVSTFFACLVQVYLGGDPELRQQVLALLRRDHHPYQSLPDAPTRRSDASKQEPAALPKHLRQDSNKFKLAELGVNILDLRHPVDAEEDGRSSSMDEEESKLSATLLCMFEEIQDVFGFQTHSGVNQVEHLVLLLMNQKRYEDPAYRELMPAGKGPLSDEAVDAGPVKILHDKLFKNYKRWCASLKVAPHFDTIPHSESRGTSASWNGSGLGSTGGKWFEREGDKVKMHNLLLFLLIWGEAGNLRHMPECIAWLYHTTAACFKGSTLQTIEAVEEEYFLTHAVTPIYAVVAVDMKKSRMDHVNKKNYDDFNEFFWSRQCLAYTWTPEDMPAVQAARAKRAAGEHARPGGGETGLIARALKGSPKTFMEKRSWLMIMLAFRRLIDFHVVTFFILAVQGFWLNLQWDDPYYYQLMSSVFMLMNSLGIFWATLEIWATMQDIQSPCPPFEVREEAKHGVMLRLLTRFVFLLFQARYFGLSLEADGLDLLPDERLSDKSVQLEAWWMYVWISVALHSVWILDCVFQACPPLSTQVFETRNHYVKALLDIIFPQMRTYTGKRVHEPFHKWCLYFLFWSVVITAKICFSYQFEVSPLALPALELADDQVNYLNKNLYLTILLIIGRWLPFVAIYLLDMIIVYSLVAGVVGFLVGLYERLGQVCDFAGIREHFMRTPESFYSRLIYNSEDRRPKHSRKASHVSDLGMSRRFTSSRNNLLAAAQDDDERKPLVATNTSGMQRLGNGIRSNYNGTSTQPHYEWMNCDEAFLDIGTTKWYAFATAWNKIVENLRETDIISNDERDMLLFYFFKGLSKSIYLPVFQTAGYVEKAARLCAEKGKEFRALPNDNVHDGDQSLKQKRDAIKSDKQRVDRELRELLNKDRTAYEAVAETLELTLDFLRRMLGPKHAQDVLAATFTLESFQGSNRVMTVERAVEEGNGQGMGLILESLRLENVEKAVEALGKAVSALKSGLPRRVINPKRVEPVKMAIPPRERGGMVTVGSSMRRVRSKGFMSNLSLSSQDLVAVGEQAAEGAVHQSPAQPQVELDSLRDKIRDSLRIFLSTVKGIIVPGAPNYLLADVATAITNVLNGPFFWDDYYASEELDRLAESEAKSAVMPVLAKLQGLLTLHVGDAEPKSAEARRRLSFFVNSLFMDVPKAPSISDMMSWTVITPFYSEDVLYNRKDLEAANEDGVNTLLYLQTLYKSDWKNFQERLGLRNDSTSWAGKAKEEIRLWASMRAQTLSRTVQGMMYYEDALHMLSVLDRDPSLMPNAESNSVQQLIKRKFGYVVACQVYGKLKKEQDSKADDIDFLLRRFPSLRVAYIDERQSKSGESSFFSVLIRANDAGTGIEEIYRVRLPGNPVLGEGKPENQNHAMIFSRGEHVQAIDMNQEGYFEDAYKMRNFLQEFALTGSPDMPTTILGFREHIFTGAVSSLANYMALQEYSFVTLGQRVLNRPLRMRLHYGHPDLFDKLFFMQNGGISKASKGINLSEDIFAGYNNLLRGGSVEFKEYVQVGKGRDVGMQQIYKFEAKLSQGAAEQSISRDVYRMVNRVDFFRLLTYYFGGIGHYLSSVLTVAAIWLLVYVLLSLSLFQHEKIGDRPMVPIGTLQIVLAGVGILQTMPLFCALLLERGVWASLTELAQVFISGGPLYFVFHIRTRDYYYSQTILAGGAAYKATGRGFVTQHASFAETFRYFAASHLYLGLEMVAALVLFACYTDAGQYVGRTWSLWFAAVAFLYAPFWFNPMSFEWERVREDVETFVSWMCTTGGSTKNSWESWWKEENGWIKALGPTAKAYLVGRSCIWLVVAAGLLYKPLYLNRKFSGLNYLLFHLGILLGLWQFYRFLDRRGRTRNLPLPYCCTRPTNIVIGMGIVFLVALIIIHSETIKFFVALYYLGAWITVVLSVLGFREQAKIFHWIHDWVLAVVLIIPIFLCTILQFPRHIQTWLLYHNALSQGVVISDLIRHAQNSREMSNTDDERAQAPRSHALASALLNTPSSVNLRSAYSPASGGPMQISPEEKTRERLVGSGGGNGFDTTSGASCKRESFKSGQTRPDHSQSTSQRPHQDPSPVSPAASEQSPEAWEVKLGFVSKVDVAGAERFWGLVHICTSFTADRQLSRAPAVLEIIICIFLLRYLAACHYHLTHQGFRHIKGRQSCSLSYSRTWMADRVGYWETKTLPDVDWRHYRDSAIETGEQSFLAKRKKKRSGTSPGLC</sequence>
<dbReference type="PANTHER" id="PTHR12741">
    <property type="entry name" value="LYST-INTERACTING PROTEIN LIP5 DOPAMINE RESPONSIVE PROTEIN DRG-1"/>
    <property type="match status" value="1"/>
</dbReference>
<feature type="transmembrane region" description="Helical" evidence="11">
    <location>
        <begin position="1854"/>
        <end position="1873"/>
    </location>
</feature>
<feature type="transmembrane region" description="Helical" evidence="11">
    <location>
        <begin position="170"/>
        <end position="188"/>
    </location>
</feature>
<evidence type="ECO:0000256" key="7">
    <source>
        <dbReference type="ARBA" id="ARBA00022989"/>
    </source>
</evidence>
<keyword evidence="5" id="KW-0808">Transferase</keyword>
<keyword evidence="4" id="KW-0328">Glycosyltransferase</keyword>
<feature type="compositionally biased region" description="Polar residues" evidence="10">
    <location>
        <begin position="2267"/>
        <end position="2282"/>
    </location>
</feature>
<feature type="transmembrane region" description="Helical" evidence="11">
    <location>
        <begin position="223"/>
        <end position="242"/>
    </location>
</feature>
<feature type="transmembrane region" description="Helical" evidence="11">
    <location>
        <begin position="1913"/>
        <end position="1934"/>
    </location>
</feature>
<protein>
    <recommendedName>
        <fullName evidence="3">1,3-beta-glucan synthase</fullName>
        <ecNumber evidence="3">2.4.1.34</ecNumber>
    </recommendedName>
</protein>
<feature type="transmembrane region" description="Helical" evidence="11">
    <location>
        <begin position="2014"/>
        <end position="2032"/>
    </location>
</feature>
<feature type="region of interest" description="Disordered" evidence="10">
    <location>
        <begin position="2222"/>
        <end position="2296"/>
    </location>
</feature>
<dbReference type="Pfam" id="PF14288">
    <property type="entry name" value="FKS1_dom1"/>
    <property type="match status" value="1"/>
</dbReference>
<feature type="transmembrane region" description="Helical" evidence="11">
    <location>
        <begin position="1946"/>
        <end position="1962"/>
    </location>
</feature>
<feature type="transmembrane region" description="Helical" evidence="11">
    <location>
        <begin position="138"/>
        <end position="158"/>
    </location>
</feature>
<feature type="transmembrane region" description="Helical" evidence="11">
    <location>
        <begin position="20"/>
        <end position="37"/>
    </location>
</feature>
<feature type="transmembrane region" description="Helical" evidence="11">
    <location>
        <begin position="860"/>
        <end position="877"/>
    </location>
</feature>
<dbReference type="GO" id="GO:0006075">
    <property type="term" value="P:(1-&gt;3)-beta-D-glucan biosynthetic process"/>
    <property type="evidence" value="ECO:0007669"/>
    <property type="project" value="InterPro"/>
</dbReference>
<keyword evidence="14" id="KW-1185">Reference proteome</keyword>
<comment type="subcellular location">
    <subcellularLocation>
        <location evidence="1">Membrane</location>
        <topology evidence="1">Multi-pass membrane protein</topology>
    </subcellularLocation>
</comment>
<keyword evidence="8 11" id="KW-0472">Membrane</keyword>
<proteinExistence type="inferred from homology"/>
<dbReference type="SMART" id="SM01205">
    <property type="entry name" value="FKS1_dom1"/>
    <property type="match status" value="1"/>
</dbReference>
<keyword evidence="6 11" id="KW-0812">Transmembrane</keyword>
<feature type="transmembrane region" description="Helical" evidence="11">
    <location>
        <begin position="2133"/>
        <end position="2156"/>
    </location>
</feature>
<dbReference type="InterPro" id="IPR003440">
    <property type="entry name" value="Glyco_trans_48_dom"/>
</dbReference>
<dbReference type="GO" id="GO:0003843">
    <property type="term" value="F:1,3-beta-D-glucan synthase activity"/>
    <property type="evidence" value="ECO:0007669"/>
    <property type="project" value="UniProtKB-EC"/>
</dbReference>
<keyword evidence="7 11" id="KW-1133">Transmembrane helix</keyword>
<feature type="transmembrane region" description="Helical" evidence="11">
    <location>
        <begin position="837"/>
        <end position="855"/>
    </location>
</feature>
<dbReference type="OrthoDB" id="1880850at2759"/>
<dbReference type="EMBL" id="AZIL01000121">
    <property type="protein sequence ID" value="EWM29698.1"/>
    <property type="molecule type" value="Genomic_DNA"/>
</dbReference>
<dbReference type="PANTHER" id="PTHR12741:SF48">
    <property type="entry name" value="1,3-BETA-GLUCAN SYNTHASE COMPONENT FKS1-RELATED"/>
    <property type="match status" value="1"/>
</dbReference>
<feature type="transmembrane region" description="Helical" evidence="11">
    <location>
        <begin position="635"/>
        <end position="657"/>
    </location>
</feature>
<feature type="transmembrane region" description="Helical" evidence="11">
    <location>
        <begin position="792"/>
        <end position="813"/>
    </location>
</feature>
<gene>
    <name evidence="13" type="ORF">Naga_100114g16</name>
</gene>
<reference evidence="13 14" key="1">
    <citation type="journal article" date="2014" name="Mol. Plant">
        <title>Chromosome Scale Genome Assembly and Transcriptome Profiling of Nannochloropsis gaditana in Nitrogen Depletion.</title>
        <authorList>
            <person name="Corteggiani Carpinelli E."/>
            <person name="Telatin A."/>
            <person name="Vitulo N."/>
            <person name="Forcato C."/>
            <person name="D'Angelo M."/>
            <person name="Schiavon R."/>
            <person name="Vezzi A."/>
            <person name="Giacometti G.M."/>
            <person name="Morosinotto T."/>
            <person name="Valle G."/>
        </authorList>
    </citation>
    <scope>NUCLEOTIDE SEQUENCE [LARGE SCALE GENOMIC DNA]</scope>
    <source>
        <strain evidence="13 14">B-31</strain>
    </source>
</reference>
<feature type="transmembrane region" description="Helical" evidence="11">
    <location>
        <begin position="2081"/>
        <end position="2100"/>
    </location>
</feature>
<comment type="catalytic activity">
    <reaction evidence="9">
        <text>[(1-&gt;3)-beta-D-glucosyl](n) + UDP-alpha-D-glucose = [(1-&gt;3)-beta-D-glucosyl](n+1) + UDP + H(+)</text>
        <dbReference type="Rhea" id="RHEA:21476"/>
        <dbReference type="Rhea" id="RHEA-COMP:11146"/>
        <dbReference type="Rhea" id="RHEA-COMP:14303"/>
        <dbReference type="ChEBI" id="CHEBI:15378"/>
        <dbReference type="ChEBI" id="CHEBI:37671"/>
        <dbReference type="ChEBI" id="CHEBI:58223"/>
        <dbReference type="ChEBI" id="CHEBI:58885"/>
        <dbReference type="EC" id="2.4.1.34"/>
    </reaction>
</comment>